<dbReference type="Proteomes" id="UP000688137">
    <property type="component" value="Unassembled WGS sequence"/>
</dbReference>
<accession>A0A8S1NAM8</accession>
<proteinExistence type="predicted"/>
<dbReference type="AlphaFoldDB" id="A0A8S1NAM8"/>
<keyword evidence="2" id="KW-1185">Reference proteome</keyword>
<protein>
    <submittedName>
        <fullName evidence="1">Uncharacterized protein</fullName>
    </submittedName>
</protein>
<dbReference type="EMBL" id="CAJJDM010000073">
    <property type="protein sequence ID" value="CAD8083694.1"/>
    <property type="molecule type" value="Genomic_DNA"/>
</dbReference>
<sequence>MDYFQIQSSRNNTLYKIIYYLGILSRIHFQIVLSQNHTSTYIPKISHNISQLDIMDKYFQILYHSSNFNINLVQDHHKSCRKDSI</sequence>
<name>A0A8S1NAM8_PARPR</name>
<evidence type="ECO:0000313" key="2">
    <source>
        <dbReference type="Proteomes" id="UP000688137"/>
    </source>
</evidence>
<reference evidence="1" key="1">
    <citation type="submission" date="2021-01" db="EMBL/GenBank/DDBJ databases">
        <authorList>
            <consortium name="Genoscope - CEA"/>
            <person name="William W."/>
        </authorList>
    </citation>
    <scope>NUCLEOTIDE SEQUENCE</scope>
</reference>
<gene>
    <name evidence="1" type="ORF">PPRIM_AZ9-3.1.T0700188</name>
</gene>
<comment type="caution">
    <text evidence="1">The sequence shown here is derived from an EMBL/GenBank/DDBJ whole genome shotgun (WGS) entry which is preliminary data.</text>
</comment>
<evidence type="ECO:0000313" key="1">
    <source>
        <dbReference type="EMBL" id="CAD8083694.1"/>
    </source>
</evidence>
<organism evidence="1 2">
    <name type="scientific">Paramecium primaurelia</name>
    <dbReference type="NCBI Taxonomy" id="5886"/>
    <lineage>
        <taxon>Eukaryota</taxon>
        <taxon>Sar</taxon>
        <taxon>Alveolata</taxon>
        <taxon>Ciliophora</taxon>
        <taxon>Intramacronucleata</taxon>
        <taxon>Oligohymenophorea</taxon>
        <taxon>Peniculida</taxon>
        <taxon>Parameciidae</taxon>
        <taxon>Paramecium</taxon>
    </lineage>
</organism>